<dbReference type="InterPro" id="IPR022300">
    <property type="entry name" value="PPK2-rel_1"/>
</dbReference>
<feature type="region of interest" description="Disordered" evidence="3">
    <location>
        <begin position="1"/>
        <end position="25"/>
    </location>
</feature>
<dbReference type="PIRSF" id="PIRSF028756">
    <property type="entry name" value="PPK2_prd"/>
    <property type="match status" value="1"/>
</dbReference>
<name>A0A849SFA0_UNCEI</name>
<dbReference type="InterPro" id="IPR027417">
    <property type="entry name" value="P-loop_NTPase"/>
</dbReference>
<accession>A0A849SFA0</accession>
<dbReference type="InterPro" id="IPR022488">
    <property type="entry name" value="PPK2-related"/>
</dbReference>
<comment type="caution">
    <text evidence="5">The sequence shown here is derived from an EMBL/GenBank/DDBJ whole genome shotgun (WGS) entry which is preliminary data.</text>
</comment>
<keyword evidence="2 5" id="KW-0418">Kinase</keyword>
<evidence type="ECO:0000259" key="4">
    <source>
        <dbReference type="Pfam" id="PF03976"/>
    </source>
</evidence>
<evidence type="ECO:0000313" key="6">
    <source>
        <dbReference type="Proteomes" id="UP000580839"/>
    </source>
</evidence>
<gene>
    <name evidence="5" type="ORF">HOP12_09640</name>
</gene>
<dbReference type="PANTHER" id="PTHR34383">
    <property type="entry name" value="POLYPHOSPHATE:AMP PHOSPHOTRANSFERASE-RELATED"/>
    <property type="match status" value="1"/>
</dbReference>
<protein>
    <submittedName>
        <fullName evidence="5">Polyphosphate kinase 2 family protein</fullName>
    </submittedName>
</protein>
<evidence type="ECO:0000256" key="3">
    <source>
        <dbReference type="SAM" id="MobiDB-lite"/>
    </source>
</evidence>
<dbReference type="EMBL" id="JABFRW010000120">
    <property type="protein sequence ID" value="NOT34418.1"/>
    <property type="molecule type" value="Genomic_DNA"/>
</dbReference>
<feature type="compositionally biased region" description="Basic and acidic residues" evidence="3">
    <location>
        <begin position="13"/>
        <end position="25"/>
    </location>
</feature>
<proteinExistence type="predicted"/>
<dbReference type="PANTHER" id="PTHR34383:SF3">
    <property type="entry name" value="POLYPHOSPHATE:AMP PHOSPHOTRANSFERASE"/>
    <property type="match status" value="1"/>
</dbReference>
<sequence length="265" mass="30514">MRVRPKGAPLAGRKSDDTPGCDDKKRAGALLEANRARLELLQNRLHAESRRSLLVVLQGMDTSGKDGAIRHALTAFNPLGCYAYAFGVPSEVERSHDFLWRIHQVVPAAGEVAIFNRSHYEDVLVVRVKELVPRAVWSRRYDAINAFEHELAERGTTVLKFFLHISREEQRERLLARVHDPEKHWKFREGDLEDRERWSEFRAAYSDALARCNTAWAPWYVIPADRKWYRDLAISQIVADALERMDPRTPAVTLDVPRLEKRLAP</sequence>
<dbReference type="GO" id="GO:0008976">
    <property type="term" value="F:polyphosphate kinase activity"/>
    <property type="evidence" value="ECO:0007669"/>
    <property type="project" value="InterPro"/>
</dbReference>
<reference evidence="5 6" key="1">
    <citation type="submission" date="2020-04" db="EMBL/GenBank/DDBJ databases">
        <title>Metagenomic profiling of ammonia- and methane-oxidizing microorganisms in a Dutch drinking water treatment plant.</title>
        <authorList>
            <person name="Poghosyan L."/>
            <person name="Leucker S."/>
        </authorList>
    </citation>
    <scope>NUCLEOTIDE SEQUENCE [LARGE SCALE GENOMIC DNA]</scope>
    <source>
        <strain evidence="5">S-RSF-IL-03</strain>
    </source>
</reference>
<dbReference type="NCBIfam" id="TIGR03709">
    <property type="entry name" value="PPK2_rel_1"/>
    <property type="match status" value="1"/>
</dbReference>
<evidence type="ECO:0000256" key="1">
    <source>
        <dbReference type="ARBA" id="ARBA00022679"/>
    </source>
</evidence>
<evidence type="ECO:0000313" key="5">
    <source>
        <dbReference type="EMBL" id="NOT34418.1"/>
    </source>
</evidence>
<keyword evidence="1" id="KW-0808">Transferase</keyword>
<dbReference type="InterPro" id="IPR016898">
    <property type="entry name" value="Polyphosphate_phosphotransfera"/>
</dbReference>
<dbReference type="Gene3D" id="3.40.50.300">
    <property type="entry name" value="P-loop containing nucleotide triphosphate hydrolases"/>
    <property type="match status" value="1"/>
</dbReference>
<dbReference type="GO" id="GO:0006797">
    <property type="term" value="P:polyphosphate metabolic process"/>
    <property type="evidence" value="ECO:0007669"/>
    <property type="project" value="InterPro"/>
</dbReference>
<dbReference type="SUPFAM" id="SSF52540">
    <property type="entry name" value="P-loop containing nucleoside triphosphate hydrolases"/>
    <property type="match status" value="1"/>
</dbReference>
<feature type="domain" description="Polyphosphate kinase-2-related" evidence="4">
    <location>
        <begin position="24"/>
        <end position="248"/>
    </location>
</feature>
<dbReference type="Pfam" id="PF03976">
    <property type="entry name" value="PPK2"/>
    <property type="match status" value="1"/>
</dbReference>
<organism evidence="5 6">
    <name type="scientific">Eiseniibacteriota bacterium</name>
    <dbReference type="NCBI Taxonomy" id="2212470"/>
    <lineage>
        <taxon>Bacteria</taxon>
        <taxon>Candidatus Eiseniibacteriota</taxon>
    </lineage>
</organism>
<evidence type="ECO:0000256" key="2">
    <source>
        <dbReference type="ARBA" id="ARBA00022777"/>
    </source>
</evidence>
<dbReference type="AlphaFoldDB" id="A0A849SFA0"/>
<dbReference type="Proteomes" id="UP000580839">
    <property type="component" value="Unassembled WGS sequence"/>
</dbReference>